<dbReference type="PANTHER" id="PTHR18966">
    <property type="entry name" value="IONOTROPIC GLUTAMATE RECEPTOR"/>
    <property type="match status" value="1"/>
</dbReference>
<dbReference type="InterPro" id="IPR001638">
    <property type="entry name" value="Solute-binding_3/MltF_N"/>
</dbReference>
<evidence type="ECO:0000256" key="1">
    <source>
        <dbReference type="ARBA" id="ARBA00004141"/>
    </source>
</evidence>
<feature type="transmembrane region" description="Helical" evidence="10">
    <location>
        <begin position="177"/>
        <end position="195"/>
    </location>
</feature>
<dbReference type="InterPro" id="IPR015683">
    <property type="entry name" value="Ionotropic_Glu_rcpt"/>
</dbReference>
<keyword evidence="15" id="KW-1185">Reference proteome</keyword>
<dbReference type="InterPro" id="IPR001320">
    <property type="entry name" value="Iontro_rcpt_C"/>
</dbReference>
<gene>
    <name evidence="14" type="ORF">GCM10007939_16540</name>
</gene>
<accession>A0ABQ5VVB3</accession>
<dbReference type="SUPFAM" id="SSF81324">
    <property type="entry name" value="Voltage-gated potassium channels"/>
    <property type="match status" value="1"/>
</dbReference>
<evidence type="ECO:0000256" key="7">
    <source>
        <dbReference type="ARBA" id="ARBA00023170"/>
    </source>
</evidence>
<dbReference type="Gene3D" id="1.10.287.70">
    <property type="match status" value="1"/>
</dbReference>
<dbReference type="Pfam" id="PF00060">
    <property type="entry name" value="Lig_chan"/>
    <property type="match status" value="1"/>
</dbReference>
<keyword evidence="3 10" id="KW-0812">Transmembrane</keyword>
<evidence type="ECO:0000256" key="4">
    <source>
        <dbReference type="ARBA" id="ARBA00022989"/>
    </source>
</evidence>
<evidence type="ECO:0000256" key="6">
    <source>
        <dbReference type="ARBA" id="ARBA00023136"/>
    </source>
</evidence>
<dbReference type="Pfam" id="PF00497">
    <property type="entry name" value="SBP_bac_3"/>
    <property type="match status" value="1"/>
</dbReference>
<evidence type="ECO:0000256" key="3">
    <source>
        <dbReference type="ARBA" id="ARBA00022692"/>
    </source>
</evidence>
<evidence type="ECO:0000313" key="15">
    <source>
        <dbReference type="Proteomes" id="UP001156694"/>
    </source>
</evidence>
<feature type="domain" description="Solute-binding protein family 3/N-terminal" evidence="12">
    <location>
        <begin position="29"/>
        <end position="354"/>
    </location>
</feature>
<feature type="domain" description="Ionotropic glutamate receptor C-terminal" evidence="13">
    <location>
        <begin position="29"/>
        <end position="353"/>
    </location>
</feature>
<keyword evidence="9" id="KW-0407">Ion channel</keyword>
<keyword evidence="5" id="KW-0406">Ion transport</keyword>
<feature type="transmembrane region" description="Helical" evidence="10">
    <location>
        <begin position="136"/>
        <end position="156"/>
    </location>
</feature>
<reference evidence="15" key="1">
    <citation type="journal article" date="2019" name="Int. J. Syst. Evol. Microbiol.">
        <title>The Global Catalogue of Microorganisms (GCM) 10K type strain sequencing project: providing services to taxonomists for standard genome sequencing and annotation.</title>
        <authorList>
            <consortium name="The Broad Institute Genomics Platform"/>
            <consortium name="The Broad Institute Genome Sequencing Center for Infectious Disease"/>
            <person name="Wu L."/>
            <person name="Ma J."/>
        </authorList>
    </citation>
    <scope>NUCLEOTIDE SEQUENCE [LARGE SCALE GENOMIC DNA]</scope>
    <source>
        <strain evidence="15">NBRC 110140</strain>
    </source>
</reference>
<keyword evidence="7" id="KW-0675">Receptor</keyword>
<keyword evidence="8" id="KW-0325">Glycoprotein</keyword>
<organism evidence="14 15">
    <name type="scientific">Amylibacter marinus</name>
    <dbReference type="NCBI Taxonomy" id="1475483"/>
    <lineage>
        <taxon>Bacteria</taxon>
        <taxon>Pseudomonadati</taxon>
        <taxon>Pseudomonadota</taxon>
        <taxon>Alphaproteobacteria</taxon>
        <taxon>Rhodobacterales</taxon>
        <taxon>Paracoccaceae</taxon>
        <taxon>Amylibacter</taxon>
    </lineage>
</organism>
<evidence type="ECO:0000256" key="9">
    <source>
        <dbReference type="ARBA" id="ARBA00023303"/>
    </source>
</evidence>
<keyword evidence="11" id="KW-0732">Signal</keyword>
<evidence type="ECO:0000259" key="12">
    <source>
        <dbReference type="SMART" id="SM00062"/>
    </source>
</evidence>
<evidence type="ECO:0000313" key="14">
    <source>
        <dbReference type="EMBL" id="GLQ35371.1"/>
    </source>
</evidence>
<keyword evidence="6 10" id="KW-0472">Membrane</keyword>
<evidence type="ECO:0000256" key="10">
    <source>
        <dbReference type="SAM" id="Phobius"/>
    </source>
</evidence>
<dbReference type="SUPFAM" id="SSF53850">
    <property type="entry name" value="Periplasmic binding protein-like II"/>
    <property type="match status" value="1"/>
</dbReference>
<evidence type="ECO:0000256" key="2">
    <source>
        <dbReference type="ARBA" id="ARBA00022448"/>
    </source>
</evidence>
<comment type="subcellular location">
    <subcellularLocation>
        <location evidence="1">Membrane</location>
        <topology evidence="1">Multi-pass membrane protein</topology>
    </subcellularLocation>
</comment>
<comment type="caution">
    <text evidence="14">The sequence shown here is derived from an EMBL/GenBank/DDBJ whole genome shotgun (WGS) entry which is preliminary data.</text>
</comment>
<feature type="chain" id="PRO_5046770861" evidence="11">
    <location>
        <begin position="25"/>
        <end position="355"/>
    </location>
</feature>
<sequence length="355" mass="39114">MGFGKFWTGLIVLIAISLGQVAFAQPVQPIEMATIERKPFAFQKNGEWQGFTIELWEKIATNANFETSFRKIDSFPELLSAVETGDVDLAGANISVTSAREEIMDFSQPIFDAGLSIMKRSGEETSVFAALFNPQLLMLLVGAILLFICAGALIAWCERKSGFFKELDKPKSLEEGIWWAVSVVTNASFTIFTPVSMAGRMLAYVLIVIGLFVVSAFVAQITASLTVESLRTQVSSIQDLRGKVVGTTEASTSSKFLTRKAVDHLTFESLTDLYEALRNKEIDAVVHDAPVLAYYVKTEALGEFETVGSVFNPQKYGFAFESGSPLLEQVNRELLLLQENGEYAQLVGKWFGANY</sequence>
<feature type="signal peptide" evidence="11">
    <location>
        <begin position="1"/>
        <end position="24"/>
    </location>
</feature>
<dbReference type="SMART" id="SM00062">
    <property type="entry name" value="PBPb"/>
    <property type="match status" value="1"/>
</dbReference>
<dbReference type="Proteomes" id="UP001156694">
    <property type="component" value="Unassembled WGS sequence"/>
</dbReference>
<evidence type="ECO:0000259" key="13">
    <source>
        <dbReference type="SMART" id="SM00079"/>
    </source>
</evidence>
<dbReference type="Gene3D" id="3.40.190.10">
    <property type="entry name" value="Periplasmic binding protein-like II"/>
    <property type="match status" value="2"/>
</dbReference>
<name>A0ABQ5VVB3_9RHOB</name>
<protein>
    <submittedName>
        <fullName evidence="14">Amino acid ABC transporter substrate-binding protein</fullName>
    </submittedName>
</protein>
<evidence type="ECO:0000256" key="5">
    <source>
        <dbReference type="ARBA" id="ARBA00023065"/>
    </source>
</evidence>
<keyword evidence="2" id="KW-0813">Transport</keyword>
<dbReference type="SMART" id="SM00079">
    <property type="entry name" value="PBPe"/>
    <property type="match status" value="1"/>
</dbReference>
<feature type="transmembrane region" description="Helical" evidence="10">
    <location>
        <begin position="201"/>
        <end position="223"/>
    </location>
</feature>
<keyword evidence="4 10" id="KW-1133">Transmembrane helix</keyword>
<evidence type="ECO:0000256" key="8">
    <source>
        <dbReference type="ARBA" id="ARBA00023180"/>
    </source>
</evidence>
<dbReference type="EMBL" id="BSNN01000004">
    <property type="protein sequence ID" value="GLQ35371.1"/>
    <property type="molecule type" value="Genomic_DNA"/>
</dbReference>
<evidence type="ECO:0000256" key="11">
    <source>
        <dbReference type="SAM" id="SignalP"/>
    </source>
</evidence>
<proteinExistence type="predicted"/>